<sequence length="124" mass="13568">MPTTKINLLPLPILMILLTHLRISNGYSDLGLNPLKSGEIGAMGTRVCDGTVGSCPANSEFEVGSEVDRRMLLGEQKKYISYETLKRDLVPCSVPGSSYYTCGDSPEANRYSRGCSIITRCARF</sequence>
<feature type="signal peptide" evidence="7">
    <location>
        <begin position="1"/>
        <end position="26"/>
    </location>
</feature>
<keyword evidence="4" id="KW-0372">Hormone</keyword>
<evidence type="ECO:0008006" key="9">
    <source>
        <dbReference type="Google" id="ProtNLM"/>
    </source>
</evidence>
<evidence type="ECO:0000256" key="4">
    <source>
        <dbReference type="ARBA" id="ARBA00022702"/>
    </source>
</evidence>
<accession>A0A7C8ZPN4</accession>
<keyword evidence="6" id="KW-1015">Disulfide bond</keyword>
<feature type="chain" id="PRO_5036201209" description="Rapid ALkalinization Factor" evidence="7">
    <location>
        <begin position="27"/>
        <end position="124"/>
    </location>
</feature>
<name>A0A7C8ZPN4_OPUST</name>
<organism evidence="8">
    <name type="scientific">Opuntia streptacantha</name>
    <name type="common">Prickly pear cactus</name>
    <name type="synonym">Opuntia cardona</name>
    <dbReference type="NCBI Taxonomy" id="393608"/>
    <lineage>
        <taxon>Eukaryota</taxon>
        <taxon>Viridiplantae</taxon>
        <taxon>Streptophyta</taxon>
        <taxon>Embryophyta</taxon>
        <taxon>Tracheophyta</taxon>
        <taxon>Spermatophyta</taxon>
        <taxon>Magnoliopsida</taxon>
        <taxon>eudicotyledons</taxon>
        <taxon>Gunneridae</taxon>
        <taxon>Pentapetalae</taxon>
        <taxon>Caryophyllales</taxon>
        <taxon>Cactineae</taxon>
        <taxon>Cactaceae</taxon>
        <taxon>Opuntioideae</taxon>
        <taxon>Opuntia</taxon>
    </lineage>
</organism>
<keyword evidence="3" id="KW-0964">Secreted</keyword>
<dbReference type="GO" id="GO:0005179">
    <property type="term" value="F:hormone activity"/>
    <property type="evidence" value="ECO:0007669"/>
    <property type="project" value="UniProtKB-KW"/>
</dbReference>
<reference evidence="8" key="2">
    <citation type="submission" date="2020-07" db="EMBL/GenBank/DDBJ databases">
        <authorList>
            <person name="Vera ALvarez R."/>
            <person name="Arias-Moreno D.M."/>
            <person name="Jimenez-Jacinto V."/>
            <person name="Jimenez-Bremont J.F."/>
            <person name="Swaminathan K."/>
            <person name="Moose S.P."/>
            <person name="Guerrero-Gonzalez M.L."/>
            <person name="Marino-Ramirez L."/>
            <person name="Landsman D."/>
            <person name="Rodriguez-Kessler M."/>
            <person name="Delgado-Sanchez P."/>
        </authorList>
    </citation>
    <scope>NUCLEOTIDE SEQUENCE</scope>
    <source>
        <tissue evidence="8">Cladode</tissue>
    </source>
</reference>
<comment type="subcellular location">
    <subcellularLocation>
        <location evidence="1">Secreted</location>
    </subcellularLocation>
</comment>
<evidence type="ECO:0000256" key="1">
    <source>
        <dbReference type="ARBA" id="ARBA00004613"/>
    </source>
</evidence>
<evidence type="ECO:0000256" key="2">
    <source>
        <dbReference type="ARBA" id="ARBA00009178"/>
    </source>
</evidence>
<evidence type="ECO:0000313" key="8">
    <source>
        <dbReference type="EMBL" id="MBA4647193.1"/>
    </source>
</evidence>
<keyword evidence="5 7" id="KW-0732">Signal</keyword>
<dbReference type="GO" id="GO:0019722">
    <property type="term" value="P:calcium-mediated signaling"/>
    <property type="evidence" value="ECO:0007669"/>
    <property type="project" value="TreeGrafter"/>
</dbReference>
<evidence type="ECO:0000256" key="7">
    <source>
        <dbReference type="SAM" id="SignalP"/>
    </source>
</evidence>
<evidence type="ECO:0000256" key="3">
    <source>
        <dbReference type="ARBA" id="ARBA00022525"/>
    </source>
</evidence>
<reference evidence="8" key="1">
    <citation type="journal article" date="2013" name="J. Plant Res.">
        <title>Effect of fungi and light on seed germination of three Opuntia species from semiarid lands of central Mexico.</title>
        <authorList>
            <person name="Delgado-Sanchez P."/>
            <person name="Jimenez-Bremont J.F."/>
            <person name="Guerrero-Gonzalez Mde L."/>
            <person name="Flores J."/>
        </authorList>
    </citation>
    <scope>NUCLEOTIDE SEQUENCE</scope>
    <source>
        <tissue evidence="8">Cladode</tissue>
    </source>
</reference>
<comment type="similarity">
    <text evidence="2">Belongs to the plant rapid alkalinization factor (RALF) family.</text>
</comment>
<dbReference type="InterPro" id="IPR008801">
    <property type="entry name" value="RALF"/>
</dbReference>
<dbReference type="Pfam" id="PF05498">
    <property type="entry name" value="RALF"/>
    <property type="match status" value="1"/>
</dbReference>
<dbReference type="GO" id="GO:0009506">
    <property type="term" value="C:plasmodesma"/>
    <property type="evidence" value="ECO:0007669"/>
    <property type="project" value="TreeGrafter"/>
</dbReference>
<evidence type="ECO:0000256" key="6">
    <source>
        <dbReference type="ARBA" id="ARBA00023157"/>
    </source>
</evidence>
<dbReference type="EMBL" id="GISG01145246">
    <property type="protein sequence ID" value="MBA4646218.1"/>
    <property type="molecule type" value="Transcribed_RNA"/>
</dbReference>
<proteinExistence type="inferred from homology"/>
<dbReference type="PANTHER" id="PTHR33136:SF36">
    <property type="entry name" value="PROTEIN RALF-LIKE 31"/>
    <property type="match status" value="1"/>
</dbReference>
<protein>
    <recommendedName>
        <fullName evidence="9">Rapid ALkalinization Factor</fullName>
    </recommendedName>
</protein>
<dbReference type="AlphaFoldDB" id="A0A7C8ZPN4"/>
<evidence type="ECO:0000256" key="5">
    <source>
        <dbReference type="ARBA" id="ARBA00022729"/>
    </source>
</evidence>
<dbReference type="GO" id="GO:0005576">
    <property type="term" value="C:extracellular region"/>
    <property type="evidence" value="ECO:0007669"/>
    <property type="project" value="UniProtKB-SubCell"/>
</dbReference>
<dbReference type="PANTHER" id="PTHR33136">
    <property type="entry name" value="RAPID ALKALINIZATION FACTOR-LIKE"/>
    <property type="match status" value="1"/>
</dbReference>
<dbReference type="EMBL" id="GISG01149480">
    <property type="protein sequence ID" value="MBA4647193.1"/>
    <property type="molecule type" value="Transcribed_RNA"/>
</dbReference>